<dbReference type="AlphaFoldDB" id="A0A5J4W8G5"/>
<proteinExistence type="predicted"/>
<organism evidence="2 3">
    <name type="scientific">Streblomastix strix</name>
    <dbReference type="NCBI Taxonomy" id="222440"/>
    <lineage>
        <taxon>Eukaryota</taxon>
        <taxon>Metamonada</taxon>
        <taxon>Preaxostyla</taxon>
        <taxon>Oxymonadida</taxon>
        <taxon>Streblomastigidae</taxon>
        <taxon>Streblomastix</taxon>
    </lineage>
</organism>
<sequence length="111" mass="13217">MKEKKSDRNTKITQYFIVDCNKELNSESHSIKNFELHLSEPERKLVESEERLRIAESSKGEEERKWIQAELRKRDAEDKAGIADQKLKDSEEQIVLIDLKQKKDKKNRYII</sequence>
<keyword evidence="1" id="KW-0175">Coiled coil</keyword>
<comment type="caution">
    <text evidence="2">The sequence shown here is derived from an EMBL/GenBank/DDBJ whole genome shotgun (WGS) entry which is preliminary data.</text>
</comment>
<name>A0A5J4W8G5_9EUKA</name>
<dbReference type="EMBL" id="SNRW01003019">
    <property type="protein sequence ID" value="KAA6391025.1"/>
    <property type="molecule type" value="Genomic_DNA"/>
</dbReference>
<reference evidence="2 3" key="1">
    <citation type="submission" date="2019-03" db="EMBL/GenBank/DDBJ databases">
        <title>Single cell metagenomics reveals metabolic interactions within the superorganism composed of flagellate Streblomastix strix and complex community of Bacteroidetes bacteria on its surface.</title>
        <authorList>
            <person name="Treitli S.C."/>
            <person name="Kolisko M."/>
            <person name="Husnik F."/>
            <person name="Keeling P."/>
            <person name="Hampl V."/>
        </authorList>
    </citation>
    <scope>NUCLEOTIDE SEQUENCE [LARGE SCALE GENOMIC DNA]</scope>
    <source>
        <strain evidence="2">ST1C</strain>
    </source>
</reference>
<evidence type="ECO:0000313" key="3">
    <source>
        <dbReference type="Proteomes" id="UP000324800"/>
    </source>
</evidence>
<evidence type="ECO:0000313" key="2">
    <source>
        <dbReference type="EMBL" id="KAA6391025.1"/>
    </source>
</evidence>
<evidence type="ECO:0000256" key="1">
    <source>
        <dbReference type="SAM" id="Coils"/>
    </source>
</evidence>
<accession>A0A5J4W8G5</accession>
<protein>
    <submittedName>
        <fullName evidence="2">Uncharacterized protein</fullName>
    </submittedName>
</protein>
<gene>
    <name evidence="2" type="ORF">EZS28_013444</name>
</gene>
<dbReference type="Proteomes" id="UP000324800">
    <property type="component" value="Unassembled WGS sequence"/>
</dbReference>
<feature type="coiled-coil region" evidence="1">
    <location>
        <begin position="45"/>
        <end position="93"/>
    </location>
</feature>